<evidence type="ECO:0000256" key="2">
    <source>
        <dbReference type="ARBA" id="ARBA00022729"/>
    </source>
</evidence>
<keyword evidence="2" id="KW-0732">Signal</keyword>
<proteinExistence type="predicted"/>
<dbReference type="PANTHER" id="PTHR35936">
    <property type="entry name" value="MEMBRANE-BOUND LYTIC MUREIN TRANSGLYCOSYLASE F"/>
    <property type="match status" value="1"/>
</dbReference>
<dbReference type="Pfam" id="PF00497">
    <property type="entry name" value="SBP_bac_3"/>
    <property type="match status" value="1"/>
</dbReference>
<accession>A0AA44F6D8</accession>
<dbReference type="Proteomes" id="UP000702952">
    <property type="component" value="Unassembled WGS sequence"/>
</dbReference>
<evidence type="ECO:0000259" key="3">
    <source>
        <dbReference type="SMART" id="SM00062"/>
    </source>
</evidence>
<gene>
    <name evidence="4" type="ORF">G6M46_16240</name>
</gene>
<dbReference type="RefSeq" id="WP_174019003.1">
    <property type="nucleotide sequence ID" value="NZ_JAAMAW010000021.1"/>
</dbReference>
<dbReference type="SMART" id="SM00062">
    <property type="entry name" value="PBPb"/>
    <property type="match status" value="1"/>
</dbReference>
<evidence type="ECO:0000313" key="4">
    <source>
        <dbReference type="EMBL" id="NTC29685.1"/>
    </source>
</evidence>
<dbReference type="AlphaFoldDB" id="A0AA44F6D8"/>
<dbReference type="GO" id="GO:0042597">
    <property type="term" value="C:periplasmic space"/>
    <property type="evidence" value="ECO:0007669"/>
    <property type="project" value="UniProtKB-SubCell"/>
</dbReference>
<dbReference type="Gene3D" id="3.40.190.10">
    <property type="entry name" value="Periplasmic binding protein-like II"/>
    <property type="match status" value="2"/>
</dbReference>
<reference evidence="4" key="1">
    <citation type="journal article" date="2020" name="Science">
        <title>Unexpected conservation and global transmission of agrobacterial virulence plasmids.</title>
        <authorList>
            <person name="Weisberg A.J."/>
            <person name="Davis E.W. 2nd"/>
            <person name="Tabima J."/>
            <person name="Belcher M.S."/>
            <person name="Miller M."/>
            <person name="Kuo C.H."/>
            <person name="Loper J.E."/>
            <person name="Grunwald N.J."/>
            <person name="Putnam M.L."/>
            <person name="Chang J.H."/>
        </authorList>
    </citation>
    <scope>NUCLEOTIDE SEQUENCE</scope>
    <source>
        <strain evidence="4">17-1853-1a</strain>
    </source>
</reference>
<name>A0AA44F6D8_AGRTU</name>
<evidence type="ECO:0000313" key="5">
    <source>
        <dbReference type="Proteomes" id="UP000702952"/>
    </source>
</evidence>
<dbReference type="EMBL" id="JAAMAY010000027">
    <property type="protein sequence ID" value="NTC29685.1"/>
    <property type="molecule type" value="Genomic_DNA"/>
</dbReference>
<feature type="domain" description="Solute-binding protein family 3/N-terminal" evidence="3">
    <location>
        <begin position="29"/>
        <end position="249"/>
    </location>
</feature>
<dbReference type="SUPFAM" id="SSF53850">
    <property type="entry name" value="Periplasmic binding protein-like II"/>
    <property type="match status" value="1"/>
</dbReference>
<dbReference type="InterPro" id="IPR001638">
    <property type="entry name" value="Solute-binding_3/MltF_N"/>
</dbReference>
<protein>
    <submittedName>
        <fullName evidence="4">Transporter substrate-binding domain-containing protein</fullName>
    </submittedName>
</protein>
<dbReference type="PANTHER" id="PTHR35936:SF17">
    <property type="entry name" value="ARGININE-BINDING EXTRACELLULAR PROTEIN ARTP"/>
    <property type="match status" value="1"/>
</dbReference>
<comment type="caution">
    <text evidence="4">The sequence shown here is derived from an EMBL/GenBank/DDBJ whole genome shotgun (WGS) entry which is preliminary data.</text>
</comment>
<organism evidence="4 5">
    <name type="scientific">Agrobacterium tumefaciens</name>
    <dbReference type="NCBI Taxonomy" id="358"/>
    <lineage>
        <taxon>Bacteria</taxon>
        <taxon>Pseudomonadati</taxon>
        <taxon>Pseudomonadota</taxon>
        <taxon>Alphaproteobacteria</taxon>
        <taxon>Hyphomicrobiales</taxon>
        <taxon>Rhizobiaceae</taxon>
        <taxon>Rhizobium/Agrobacterium group</taxon>
        <taxon>Agrobacterium</taxon>
        <taxon>Agrobacterium tumefaciens complex</taxon>
    </lineage>
</organism>
<comment type="subcellular location">
    <subcellularLocation>
        <location evidence="1">Periplasm</location>
    </subcellularLocation>
</comment>
<sequence>MRIEEPKQITKGQNLSDERIRQAIAPTGRLRCTINYGNPILARLESSGSVGGVSVDIARILAARLEVELELLAWESAGKAVTAVEEGRADVGFFARDPDRGKFIAFTEPYILIEGCYLVRDDSAVTTLQDVDATGIRLTVGKGSAYDLYLTREIKNATIERAPTSPAVVQTFLDSGADVAAGVRQQLEHDAKALGGLRMLPGHFMVIEQAMGIARTHGADAHNYLSSFVEQVKSEGIVGQALARNGIADVSVAPPKP</sequence>
<evidence type="ECO:0000256" key="1">
    <source>
        <dbReference type="ARBA" id="ARBA00004418"/>
    </source>
</evidence>